<keyword evidence="1" id="KW-0472">Membrane</keyword>
<feature type="transmembrane region" description="Helical" evidence="1">
    <location>
        <begin position="12"/>
        <end position="33"/>
    </location>
</feature>
<reference evidence="2 3" key="1">
    <citation type="submission" date="2015-10" db="EMBL/GenBank/DDBJ databases">
        <title>Genome analyses suggest a sexual origin of heterokaryosis in a supposedly ancient asexual fungus.</title>
        <authorList>
            <person name="Ropars J."/>
            <person name="Sedzielewska K."/>
            <person name="Noel J."/>
            <person name="Charron P."/>
            <person name="Farinelli L."/>
            <person name="Marton T."/>
            <person name="Kruger M."/>
            <person name="Pelin A."/>
            <person name="Brachmann A."/>
            <person name="Corradi N."/>
        </authorList>
    </citation>
    <scope>NUCLEOTIDE SEQUENCE [LARGE SCALE GENOMIC DNA]</scope>
    <source>
        <strain evidence="2 3">A4</strain>
    </source>
</reference>
<sequence length="416" mass="47247">MNFIQIQSYVGFWIGAVVMISFHNLFISVIMYKTRQTNTSNMLKIIFNFGNIMRYGTILGLYMTPKIATHTQCIALLEVTMIGNIIVRLSLSASLLWRLRQIRNVQNHRLDKWISIILFSIKVALSIPYLIFQRASTEYVPEVDVVICDVVTPSPLPYAVSGILVEFLIDIFVTFRLVQILVSANKNAFQLSTNIKSKRSLFTAVMYWNFLRLFISFIFHIQAITDIVKFSSEVPSFTVKGIITIALSYVITTDAEIVRIIEGKDKKKVSSGGSAGTEKSLKSIHSSHYNSNDLPKYSSHAQTSSTHSQIENNKIAVVSMKRLSFFEWANVVVGKRLCRNDDGEEYKEDNKYDNGNTEEIIDTKKDLSYNRSSSNFSGVPSVTEMSALDENRCYPIVYNSITHNSIPRTIFKNIKN</sequence>
<feature type="transmembrane region" description="Helical" evidence="1">
    <location>
        <begin position="205"/>
        <end position="225"/>
    </location>
</feature>
<keyword evidence="1" id="KW-1133">Transmembrane helix</keyword>
<keyword evidence="1" id="KW-0812">Transmembrane</keyword>
<proteinExistence type="predicted"/>
<dbReference type="EMBL" id="LLXI01000438">
    <property type="protein sequence ID" value="PKY46189.1"/>
    <property type="molecule type" value="Genomic_DNA"/>
</dbReference>
<protein>
    <recommendedName>
        <fullName evidence="4">G-protein coupled receptors family 1 profile domain-containing protein</fullName>
    </recommendedName>
</protein>
<gene>
    <name evidence="2" type="ORF">RhiirA4_461004</name>
</gene>
<feature type="transmembrane region" description="Helical" evidence="1">
    <location>
        <begin position="69"/>
        <end position="91"/>
    </location>
</feature>
<feature type="transmembrane region" description="Helical" evidence="1">
    <location>
        <begin position="112"/>
        <end position="132"/>
    </location>
</feature>
<dbReference type="Proteomes" id="UP000234323">
    <property type="component" value="Unassembled WGS sequence"/>
</dbReference>
<evidence type="ECO:0008006" key="4">
    <source>
        <dbReference type="Google" id="ProtNLM"/>
    </source>
</evidence>
<name>A0A2I1GHU5_9GLOM</name>
<dbReference type="VEuPathDB" id="FungiDB:RhiirA1_429274"/>
<feature type="transmembrane region" description="Helical" evidence="1">
    <location>
        <begin position="45"/>
        <end position="63"/>
    </location>
</feature>
<dbReference type="AlphaFoldDB" id="A0A2I1GHU5"/>
<feature type="transmembrane region" description="Helical" evidence="1">
    <location>
        <begin position="163"/>
        <end position="184"/>
    </location>
</feature>
<keyword evidence="3" id="KW-1185">Reference proteome</keyword>
<dbReference type="VEuPathDB" id="FungiDB:FUN_011964"/>
<comment type="caution">
    <text evidence="2">The sequence shown here is derived from an EMBL/GenBank/DDBJ whole genome shotgun (WGS) entry which is preliminary data.</text>
</comment>
<accession>A0A2I1GHU5</accession>
<evidence type="ECO:0000256" key="1">
    <source>
        <dbReference type="SAM" id="Phobius"/>
    </source>
</evidence>
<organism evidence="2 3">
    <name type="scientific">Rhizophagus irregularis</name>
    <dbReference type="NCBI Taxonomy" id="588596"/>
    <lineage>
        <taxon>Eukaryota</taxon>
        <taxon>Fungi</taxon>
        <taxon>Fungi incertae sedis</taxon>
        <taxon>Mucoromycota</taxon>
        <taxon>Glomeromycotina</taxon>
        <taxon>Glomeromycetes</taxon>
        <taxon>Glomerales</taxon>
        <taxon>Glomeraceae</taxon>
        <taxon>Rhizophagus</taxon>
    </lineage>
</organism>
<dbReference type="VEuPathDB" id="FungiDB:RhiirFUN_016518"/>
<evidence type="ECO:0000313" key="3">
    <source>
        <dbReference type="Proteomes" id="UP000234323"/>
    </source>
</evidence>
<evidence type="ECO:0000313" key="2">
    <source>
        <dbReference type="EMBL" id="PKY46189.1"/>
    </source>
</evidence>